<evidence type="ECO:0000313" key="2">
    <source>
        <dbReference type="Proteomes" id="UP000000226"/>
    </source>
</evidence>
<dbReference type="SMR" id="V7BDC2"/>
<dbReference type="Gene3D" id="3.40.50.300">
    <property type="entry name" value="P-loop containing nucleotide triphosphate hydrolases"/>
    <property type="match status" value="1"/>
</dbReference>
<keyword evidence="2" id="KW-1185">Reference proteome</keyword>
<dbReference type="SUPFAM" id="SSF52540">
    <property type="entry name" value="P-loop containing nucleoside triphosphate hydrolases"/>
    <property type="match status" value="1"/>
</dbReference>
<dbReference type="GO" id="GO:0003924">
    <property type="term" value="F:GTPase activity"/>
    <property type="evidence" value="ECO:0007669"/>
    <property type="project" value="InterPro"/>
</dbReference>
<dbReference type="GO" id="GO:0005525">
    <property type="term" value="F:GTP binding"/>
    <property type="evidence" value="ECO:0007669"/>
    <property type="project" value="InterPro"/>
</dbReference>
<evidence type="ECO:0000313" key="1">
    <source>
        <dbReference type="EMBL" id="ESW15842.1"/>
    </source>
</evidence>
<dbReference type="PRINTS" id="PR00449">
    <property type="entry name" value="RASTRNSFRMNG"/>
</dbReference>
<dbReference type="AlphaFoldDB" id="V7BDC2"/>
<dbReference type="InterPro" id="IPR001806">
    <property type="entry name" value="Small_GTPase"/>
</dbReference>
<dbReference type="Proteomes" id="UP000000226">
    <property type="component" value="Chromosome 7"/>
</dbReference>
<name>V7BDC2_PHAVU</name>
<dbReference type="OrthoDB" id="9989112at2759"/>
<sequence>MLEDVLLSIEIIGKRVRYTIDGSKIYEDVFRFDFKPTIRVEFAYRNIKVGEKLIKAQIWDTAGQERLCKL</sequence>
<accession>V7BDC2</accession>
<dbReference type="eggNOG" id="KOG0087">
    <property type="taxonomic scope" value="Eukaryota"/>
</dbReference>
<dbReference type="InterPro" id="IPR027417">
    <property type="entry name" value="P-loop_NTPase"/>
</dbReference>
<protein>
    <submittedName>
        <fullName evidence="1">Uncharacterized protein</fullName>
    </submittedName>
</protein>
<dbReference type="Pfam" id="PF00071">
    <property type="entry name" value="Ras"/>
    <property type="match status" value="1"/>
</dbReference>
<dbReference type="STRING" id="3885.V7BDC2"/>
<proteinExistence type="predicted"/>
<reference evidence="2" key="1">
    <citation type="journal article" date="2014" name="Nat. Genet.">
        <title>A reference genome for common bean and genome-wide analysis of dual domestications.</title>
        <authorList>
            <person name="Schmutz J."/>
            <person name="McClean P.E."/>
            <person name="Mamidi S."/>
            <person name="Wu G.A."/>
            <person name="Cannon S.B."/>
            <person name="Grimwood J."/>
            <person name="Jenkins J."/>
            <person name="Shu S."/>
            <person name="Song Q."/>
            <person name="Chavarro C."/>
            <person name="Torres-Torres M."/>
            <person name="Geffroy V."/>
            <person name="Moghaddam S.M."/>
            <person name="Gao D."/>
            <person name="Abernathy B."/>
            <person name="Barry K."/>
            <person name="Blair M."/>
            <person name="Brick M.A."/>
            <person name="Chovatia M."/>
            <person name="Gepts P."/>
            <person name="Goodstein D.M."/>
            <person name="Gonzales M."/>
            <person name="Hellsten U."/>
            <person name="Hyten D.L."/>
            <person name="Jia G."/>
            <person name="Kelly J.D."/>
            <person name="Kudrna D."/>
            <person name="Lee R."/>
            <person name="Richard M.M."/>
            <person name="Miklas P.N."/>
            <person name="Osorno J.M."/>
            <person name="Rodrigues J."/>
            <person name="Thareau V."/>
            <person name="Urrea C.A."/>
            <person name="Wang M."/>
            <person name="Yu Y."/>
            <person name="Zhang M."/>
            <person name="Wing R.A."/>
            <person name="Cregan P.B."/>
            <person name="Rokhsar D.S."/>
            <person name="Jackson S.A."/>
        </authorList>
    </citation>
    <scope>NUCLEOTIDE SEQUENCE [LARGE SCALE GENOMIC DNA]</scope>
    <source>
        <strain evidence="2">cv. G19833</strain>
    </source>
</reference>
<dbReference type="Gramene" id="ESW15842">
    <property type="protein sequence ID" value="ESW15842"/>
    <property type="gene ID" value="PHAVU_007G106900g"/>
</dbReference>
<gene>
    <name evidence="1" type="ORF">PHAVU_007G106900g</name>
</gene>
<organism evidence="1 2">
    <name type="scientific">Phaseolus vulgaris</name>
    <name type="common">Kidney bean</name>
    <name type="synonym">French bean</name>
    <dbReference type="NCBI Taxonomy" id="3885"/>
    <lineage>
        <taxon>Eukaryota</taxon>
        <taxon>Viridiplantae</taxon>
        <taxon>Streptophyta</taxon>
        <taxon>Embryophyta</taxon>
        <taxon>Tracheophyta</taxon>
        <taxon>Spermatophyta</taxon>
        <taxon>Magnoliopsida</taxon>
        <taxon>eudicotyledons</taxon>
        <taxon>Gunneridae</taxon>
        <taxon>Pentapetalae</taxon>
        <taxon>rosids</taxon>
        <taxon>fabids</taxon>
        <taxon>Fabales</taxon>
        <taxon>Fabaceae</taxon>
        <taxon>Papilionoideae</taxon>
        <taxon>50 kb inversion clade</taxon>
        <taxon>NPAAA clade</taxon>
        <taxon>indigoferoid/millettioid clade</taxon>
        <taxon>Phaseoleae</taxon>
        <taxon>Phaseolus</taxon>
    </lineage>
</organism>
<dbReference type="EMBL" id="CM002294">
    <property type="protein sequence ID" value="ESW15842.1"/>
    <property type="molecule type" value="Genomic_DNA"/>
</dbReference>
<dbReference type="InterPro" id="IPR050209">
    <property type="entry name" value="Rab_GTPases_membrane_traffic"/>
</dbReference>
<dbReference type="PANTHER" id="PTHR47979">
    <property type="entry name" value="DRAB11-RELATED"/>
    <property type="match status" value="1"/>
</dbReference>